<dbReference type="InterPro" id="IPR012318">
    <property type="entry name" value="HTH_CRP"/>
</dbReference>
<accession>A0A4Q7LC12</accession>
<keyword evidence="1" id="KW-0805">Transcription regulation</keyword>
<dbReference type="RefSeq" id="WP_242615696.1">
    <property type="nucleotide sequence ID" value="NZ_SGWV01000014.1"/>
</dbReference>
<dbReference type="SUPFAM" id="SSF46785">
    <property type="entry name" value="Winged helix' DNA-binding domain"/>
    <property type="match status" value="1"/>
</dbReference>
<dbReference type="InterPro" id="IPR014710">
    <property type="entry name" value="RmlC-like_jellyroll"/>
</dbReference>
<dbReference type="Pfam" id="PF13545">
    <property type="entry name" value="HTH_Crp_2"/>
    <property type="match status" value="1"/>
</dbReference>
<evidence type="ECO:0000256" key="2">
    <source>
        <dbReference type="ARBA" id="ARBA00023125"/>
    </source>
</evidence>
<dbReference type="Proteomes" id="UP000293433">
    <property type="component" value="Unassembled WGS sequence"/>
</dbReference>
<dbReference type="SUPFAM" id="SSF51206">
    <property type="entry name" value="cAMP-binding domain-like"/>
    <property type="match status" value="1"/>
</dbReference>
<proteinExistence type="predicted"/>
<keyword evidence="6" id="KW-1185">Reference proteome</keyword>
<evidence type="ECO:0000313" key="6">
    <source>
        <dbReference type="Proteomes" id="UP000293433"/>
    </source>
</evidence>
<comment type="caution">
    <text evidence="5">The sequence shown here is derived from an EMBL/GenBank/DDBJ whole genome shotgun (WGS) entry which is preliminary data.</text>
</comment>
<organism evidence="5 6">
    <name type="scientific">Sphaerotilus mobilis</name>
    <dbReference type="NCBI Taxonomy" id="47994"/>
    <lineage>
        <taxon>Bacteria</taxon>
        <taxon>Pseudomonadati</taxon>
        <taxon>Pseudomonadota</taxon>
        <taxon>Betaproteobacteria</taxon>
        <taxon>Burkholderiales</taxon>
        <taxon>Sphaerotilaceae</taxon>
        <taxon>Sphaerotilus</taxon>
    </lineage>
</organism>
<feature type="domain" description="HTH crp-type" evidence="4">
    <location>
        <begin position="146"/>
        <end position="212"/>
    </location>
</feature>
<sequence>MHPCEVPTCNLLLDGLPEAERDSLLSHSERIELRFGDVLHEVGQTLEHVHFPSSGFISLLVQVPGGAGLEIGMVGREGMLGVPLLLGQPVAPWRGLVQGAGLAWRLDARRLRREIKHSKTLRNVLDGYVCSLLTQVARSAGCLHEHPIDQRLARWLLMSLDRAEGAPLHVTQAFMAEMLGVRRVGVTRAAAVMQRGGLIRYHRGELEVKDRAGLEAVACSCYAAERLTLHAPTRATTG</sequence>
<evidence type="ECO:0000256" key="3">
    <source>
        <dbReference type="ARBA" id="ARBA00023163"/>
    </source>
</evidence>
<dbReference type="PANTHER" id="PTHR24567:SF74">
    <property type="entry name" value="HTH-TYPE TRANSCRIPTIONAL REGULATOR ARCR"/>
    <property type="match status" value="1"/>
</dbReference>
<dbReference type="InterPro" id="IPR036388">
    <property type="entry name" value="WH-like_DNA-bd_sf"/>
</dbReference>
<dbReference type="EMBL" id="SGWV01000014">
    <property type="protein sequence ID" value="RZS46752.1"/>
    <property type="molecule type" value="Genomic_DNA"/>
</dbReference>
<dbReference type="InterPro" id="IPR018490">
    <property type="entry name" value="cNMP-bd_dom_sf"/>
</dbReference>
<dbReference type="InterPro" id="IPR036390">
    <property type="entry name" value="WH_DNA-bd_sf"/>
</dbReference>
<dbReference type="GO" id="GO:0003700">
    <property type="term" value="F:DNA-binding transcription factor activity"/>
    <property type="evidence" value="ECO:0007669"/>
    <property type="project" value="TreeGrafter"/>
</dbReference>
<gene>
    <name evidence="5" type="ORF">EV685_4009</name>
</gene>
<reference evidence="5 6" key="1">
    <citation type="submission" date="2019-02" db="EMBL/GenBank/DDBJ databases">
        <title>Genomic Encyclopedia of Type Strains, Phase IV (KMG-IV): sequencing the most valuable type-strain genomes for metagenomic binning, comparative biology and taxonomic classification.</title>
        <authorList>
            <person name="Goeker M."/>
        </authorList>
    </citation>
    <scope>NUCLEOTIDE SEQUENCE [LARGE SCALE GENOMIC DNA]</scope>
    <source>
        <strain evidence="5 6">DSM 10617</strain>
    </source>
</reference>
<keyword evidence="2" id="KW-0238">DNA-binding</keyword>
<evidence type="ECO:0000256" key="1">
    <source>
        <dbReference type="ARBA" id="ARBA00023015"/>
    </source>
</evidence>
<dbReference type="InterPro" id="IPR050397">
    <property type="entry name" value="Env_Response_Regulators"/>
</dbReference>
<evidence type="ECO:0000259" key="4">
    <source>
        <dbReference type="PROSITE" id="PS51063"/>
    </source>
</evidence>
<dbReference type="GO" id="GO:0005829">
    <property type="term" value="C:cytosol"/>
    <property type="evidence" value="ECO:0007669"/>
    <property type="project" value="TreeGrafter"/>
</dbReference>
<dbReference type="GO" id="GO:0003677">
    <property type="term" value="F:DNA binding"/>
    <property type="evidence" value="ECO:0007669"/>
    <property type="project" value="UniProtKB-KW"/>
</dbReference>
<evidence type="ECO:0000313" key="5">
    <source>
        <dbReference type="EMBL" id="RZS46752.1"/>
    </source>
</evidence>
<dbReference type="AlphaFoldDB" id="A0A4Q7LC12"/>
<dbReference type="Gene3D" id="2.60.120.10">
    <property type="entry name" value="Jelly Rolls"/>
    <property type="match status" value="1"/>
</dbReference>
<protein>
    <submittedName>
        <fullName evidence="5">CRP-like cAMP-binding protein</fullName>
    </submittedName>
</protein>
<dbReference type="PROSITE" id="PS51063">
    <property type="entry name" value="HTH_CRP_2"/>
    <property type="match status" value="1"/>
</dbReference>
<name>A0A4Q7LC12_9BURK</name>
<dbReference type="Gene3D" id="1.10.10.10">
    <property type="entry name" value="Winged helix-like DNA-binding domain superfamily/Winged helix DNA-binding domain"/>
    <property type="match status" value="1"/>
</dbReference>
<dbReference type="PANTHER" id="PTHR24567">
    <property type="entry name" value="CRP FAMILY TRANSCRIPTIONAL REGULATORY PROTEIN"/>
    <property type="match status" value="1"/>
</dbReference>
<keyword evidence="3" id="KW-0804">Transcription</keyword>